<accession>A0A183S9K0</accession>
<dbReference type="InterPro" id="IPR036691">
    <property type="entry name" value="Endo/exonu/phosph_ase_sf"/>
</dbReference>
<dbReference type="EMBL" id="UYSU01000985">
    <property type="protein sequence ID" value="VDL86444.1"/>
    <property type="molecule type" value="Genomic_DNA"/>
</dbReference>
<evidence type="ECO:0000313" key="1">
    <source>
        <dbReference type="EMBL" id="VDL86444.1"/>
    </source>
</evidence>
<dbReference type="OrthoDB" id="6317136at2759"/>
<reference evidence="1 2" key="2">
    <citation type="submission" date="2018-11" db="EMBL/GenBank/DDBJ databases">
        <authorList>
            <consortium name="Pathogen Informatics"/>
        </authorList>
    </citation>
    <scope>NUCLEOTIDE SEQUENCE [LARGE SCALE GENOMIC DNA]</scope>
    <source>
        <strain evidence="1 2">NST_G2</strain>
    </source>
</reference>
<organism evidence="3">
    <name type="scientific">Schistocephalus solidus</name>
    <name type="common">Tapeworm</name>
    <dbReference type="NCBI Taxonomy" id="70667"/>
    <lineage>
        <taxon>Eukaryota</taxon>
        <taxon>Metazoa</taxon>
        <taxon>Spiralia</taxon>
        <taxon>Lophotrochozoa</taxon>
        <taxon>Platyhelminthes</taxon>
        <taxon>Cestoda</taxon>
        <taxon>Eucestoda</taxon>
        <taxon>Diphyllobothriidea</taxon>
        <taxon>Diphyllobothriidae</taxon>
        <taxon>Schistocephalus</taxon>
    </lineage>
</organism>
<evidence type="ECO:0000313" key="3">
    <source>
        <dbReference type="WBParaSite" id="SSLN_0000093601-mRNA-1"/>
    </source>
</evidence>
<proteinExistence type="predicted"/>
<dbReference type="Gene3D" id="3.60.10.10">
    <property type="entry name" value="Endonuclease/exonuclease/phosphatase"/>
    <property type="match status" value="1"/>
</dbReference>
<reference evidence="3" key="1">
    <citation type="submission" date="2016-06" db="UniProtKB">
        <authorList>
            <consortium name="WormBaseParasite"/>
        </authorList>
    </citation>
    <scope>IDENTIFICATION</scope>
</reference>
<dbReference type="WBParaSite" id="SSLN_0000093601-mRNA-1">
    <property type="protein sequence ID" value="SSLN_0000093601-mRNA-1"/>
    <property type="gene ID" value="SSLN_0000093601"/>
</dbReference>
<evidence type="ECO:0000313" key="2">
    <source>
        <dbReference type="Proteomes" id="UP000275846"/>
    </source>
</evidence>
<sequence length="256" mass="29428">MMSSDAAKDEFFDGLHALLATAPKIDKLIVLGDFNARVGMDFAAWQGVLGPHGLGSCNNNGLLLLRTCAEHHHLLTNTFFRLPTREKATWMHPLSRPWHILDYVLFRWGDQLDVLVTKVIRDADVTADHHLVMSQMRLRLQPLWRLQVLPWKHDGVNCEMSSSPPPCEVLGRARHQHQDWFDDNDADSSNLLAEKNGLHKAYMDLRTDATKAAFLRCRHLVQQRLREMQGAWMIRKAVEIMGYEDHYSLFLSNIIL</sequence>
<dbReference type="Proteomes" id="UP000275846">
    <property type="component" value="Unassembled WGS sequence"/>
</dbReference>
<dbReference type="SUPFAM" id="SSF56219">
    <property type="entry name" value="DNase I-like"/>
    <property type="match status" value="1"/>
</dbReference>
<dbReference type="AlphaFoldDB" id="A0A183S9K0"/>
<protein>
    <submittedName>
        <fullName evidence="3">Endo/exonuclease/phosphatase domain-containing protein</fullName>
    </submittedName>
</protein>
<keyword evidence="2" id="KW-1185">Reference proteome</keyword>
<gene>
    <name evidence="1" type="ORF">SSLN_LOCUS898</name>
</gene>
<dbReference type="STRING" id="70667.A0A183S9K0"/>
<name>A0A183S9K0_SCHSO</name>